<dbReference type="KEGG" id="lyk:FLP23_04955"/>
<evidence type="ECO:0000256" key="3">
    <source>
        <dbReference type="ARBA" id="ARBA00023163"/>
    </source>
</evidence>
<accession>A0A5C1YA12</accession>
<keyword evidence="2" id="KW-0238">DNA-binding</keyword>
<dbReference type="Gene3D" id="1.20.120.530">
    <property type="entry name" value="GntR ligand-binding domain-like"/>
    <property type="match status" value="1"/>
</dbReference>
<dbReference type="InterPro" id="IPR036388">
    <property type="entry name" value="WH-like_DNA-bd_sf"/>
</dbReference>
<evidence type="ECO:0000313" key="6">
    <source>
        <dbReference type="Proteomes" id="UP000322159"/>
    </source>
</evidence>
<dbReference type="PANTHER" id="PTHR43537">
    <property type="entry name" value="TRANSCRIPTIONAL REGULATOR, GNTR FAMILY"/>
    <property type="match status" value="1"/>
</dbReference>
<evidence type="ECO:0000256" key="2">
    <source>
        <dbReference type="ARBA" id="ARBA00023125"/>
    </source>
</evidence>
<keyword evidence="6" id="KW-1185">Reference proteome</keyword>
<dbReference type="GO" id="GO:0003700">
    <property type="term" value="F:DNA-binding transcription factor activity"/>
    <property type="evidence" value="ECO:0007669"/>
    <property type="project" value="InterPro"/>
</dbReference>
<dbReference type="Pfam" id="PF00392">
    <property type="entry name" value="GntR"/>
    <property type="match status" value="1"/>
</dbReference>
<dbReference type="SMART" id="SM00895">
    <property type="entry name" value="FCD"/>
    <property type="match status" value="1"/>
</dbReference>
<evidence type="ECO:0000259" key="4">
    <source>
        <dbReference type="PROSITE" id="PS50949"/>
    </source>
</evidence>
<dbReference type="InterPro" id="IPR008920">
    <property type="entry name" value="TF_FadR/GntR_C"/>
</dbReference>
<dbReference type="OrthoDB" id="3172099at2"/>
<reference evidence="5 6" key="1">
    <citation type="submission" date="2019-09" db="EMBL/GenBank/DDBJ databases">
        <title>Genome sequencing of strain KACC 19322.</title>
        <authorList>
            <person name="Heo J."/>
            <person name="Kim S.-J."/>
            <person name="Kim J.-S."/>
            <person name="Hong S.-B."/>
            <person name="Kwon S.-W."/>
        </authorList>
    </citation>
    <scope>NUCLEOTIDE SEQUENCE [LARGE SCALE GENOMIC DNA]</scope>
    <source>
        <strain evidence="5 6">KACC 19322</strain>
    </source>
</reference>
<organism evidence="5 6">
    <name type="scientific">Protaetiibacter larvae</name>
    <dbReference type="NCBI Taxonomy" id="2592654"/>
    <lineage>
        <taxon>Bacteria</taxon>
        <taxon>Bacillati</taxon>
        <taxon>Actinomycetota</taxon>
        <taxon>Actinomycetes</taxon>
        <taxon>Micrococcales</taxon>
        <taxon>Microbacteriaceae</taxon>
        <taxon>Protaetiibacter</taxon>
    </lineage>
</organism>
<dbReference type="Proteomes" id="UP000322159">
    <property type="component" value="Chromosome"/>
</dbReference>
<dbReference type="InterPro" id="IPR000524">
    <property type="entry name" value="Tscrpt_reg_HTH_GntR"/>
</dbReference>
<evidence type="ECO:0000256" key="1">
    <source>
        <dbReference type="ARBA" id="ARBA00023015"/>
    </source>
</evidence>
<dbReference type="PROSITE" id="PS50949">
    <property type="entry name" value="HTH_GNTR"/>
    <property type="match status" value="1"/>
</dbReference>
<dbReference type="InterPro" id="IPR036390">
    <property type="entry name" value="WH_DNA-bd_sf"/>
</dbReference>
<proteinExistence type="predicted"/>
<dbReference type="GO" id="GO:0003677">
    <property type="term" value="F:DNA binding"/>
    <property type="evidence" value="ECO:0007669"/>
    <property type="project" value="UniProtKB-KW"/>
</dbReference>
<gene>
    <name evidence="5" type="ORF">FLP23_04955</name>
</gene>
<dbReference type="EMBL" id="CP043504">
    <property type="protein sequence ID" value="QEO10784.1"/>
    <property type="molecule type" value="Genomic_DNA"/>
</dbReference>
<dbReference type="CDD" id="cd07377">
    <property type="entry name" value="WHTH_GntR"/>
    <property type="match status" value="1"/>
</dbReference>
<sequence length="237" mass="25781">MLADGLGVVPRESVVSSVARKLLDQLTTGRVPPGTRLPSERQLAASLQVGRSAVREAIAVLDVLGIVDIRPGSGTYLRGSSSDMLPRTINWGLMLAQPRTHDLVEMRQYLEILSARLAAERATDEAIAQIEQRVQEMKRVSGDVSKYVDADVAFHLEVAHAANNSVLSDILHSVRELLHVWVERTSQDRSSAAASAEEHATVYRAIASRDPDAAEAAMREHMVTASARLRDSLGEDA</sequence>
<protein>
    <submittedName>
        <fullName evidence="5">FadR family transcriptional regulator</fullName>
    </submittedName>
</protein>
<keyword evidence="3" id="KW-0804">Transcription</keyword>
<dbReference type="SUPFAM" id="SSF48008">
    <property type="entry name" value="GntR ligand-binding domain-like"/>
    <property type="match status" value="1"/>
</dbReference>
<dbReference type="PRINTS" id="PR00035">
    <property type="entry name" value="HTHGNTR"/>
</dbReference>
<dbReference type="SMART" id="SM00345">
    <property type="entry name" value="HTH_GNTR"/>
    <property type="match status" value="1"/>
</dbReference>
<dbReference type="AlphaFoldDB" id="A0A5C1YA12"/>
<dbReference type="InterPro" id="IPR011711">
    <property type="entry name" value="GntR_C"/>
</dbReference>
<name>A0A5C1YA12_9MICO</name>
<dbReference type="SUPFAM" id="SSF46785">
    <property type="entry name" value="Winged helix' DNA-binding domain"/>
    <property type="match status" value="1"/>
</dbReference>
<keyword evidence="1" id="KW-0805">Transcription regulation</keyword>
<feature type="domain" description="HTH gntR-type" evidence="4">
    <location>
        <begin position="12"/>
        <end position="80"/>
    </location>
</feature>
<dbReference type="Pfam" id="PF07729">
    <property type="entry name" value="FCD"/>
    <property type="match status" value="1"/>
</dbReference>
<dbReference type="Gene3D" id="1.10.10.10">
    <property type="entry name" value="Winged helix-like DNA-binding domain superfamily/Winged helix DNA-binding domain"/>
    <property type="match status" value="1"/>
</dbReference>
<dbReference type="PANTHER" id="PTHR43537:SF5">
    <property type="entry name" value="UXU OPERON TRANSCRIPTIONAL REGULATOR"/>
    <property type="match status" value="1"/>
</dbReference>
<evidence type="ECO:0000313" key="5">
    <source>
        <dbReference type="EMBL" id="QEO10784.1"/>
    </source>
</evidence>